<protein>
    <submittedName>
        <fullName evidence="2">Glycosyltransferase family 2 protein</fullName>
    </submittedName>
</protein>
<sequence length="224" mass="26465">MKQSSKDKVFSLPEISVIVCSYNHAKWIERCIRSIVHQENIDPESYEIVIVNDGSKDHTLEILENLSVLHQVKVIHNEANLGLPQSLNKAIKSALGRYIVRVDSDDYVSRKFLSLMRLFLDMNREYQAVAVDYIKVDENENAVEKVNCMEHQIACGIMFRKECLFDIGLYDENFQMREGHNLRKRFEEKFKIMRLELPLYKYRHHNDNRTKNIAEVQKYDQLLK</sequence>
<dbReference type="SUPFAM" id="SSF53448">
    <property type="entry name" value="Nucleotide-diphospho-sugar transferases"/>
    <property type="match status" value="1"/>
</dbReference>
<gene>
    <name evidence="2" type="ORF">DLM77_17820</name>
</gene>
<dbReference type="Gene3D" id="3.90.550.10">
    <property type="entry name" value="Spore Coat Polysaccharide Biosynthesis Protein SpsA, Chain A"/>
    <property type="match status" value="1"/>
</dbReference>
<evidence type="ECO:0000259" key="1">
    <source>
        <dbReference type="Pfam" id="PF00535"/>
    </source>
</evidence>
<dbReference type="InterPro" id="IPR029044">
    <property type="entry name" value="Nucleotide-diphossugar_trans"/>
</dbReference>
<dbReference type="PANTHER" id="PTHR22916:SF3">
    <property type="entry name" value="UDP-GLCNAC:BETAGAL BETA-1,3-N-ACETYLGLUCOSAMINYLTRANSFERASE-LIKE PROTEIN 1"/>
    <property type="match status" value="1"/>
</dbReference>
<keyword evidence="3" id="KW-1185">Reference proteome</keyword>
<feature type="domain" description="Glycosyltransferase 2-like" evidence="1">
    <location>
        <begin position="16"/>
        <end position="141"/>
    </location>
</feature>
<reference evidence="2 3" key="2">
    <citation type="journal article" date="2020" name="Int. J. Syst. Evol. Microbiol.">
        <title>Leptospira yasudae sp. nov. and Leptospira stimsonii sp. nov., two new species of the pathogenic group isolated from environmental sources.</title>
        <authorList>
            <person name="Casanovas-Massana A."/>
            <person name="Hamond C."/>
            <person name="Santos L.A."/>
            <person name="de Oliveira D."/>
            <person name="Hacker K.P."/>
            <person name="Balassiano I."/>
            <person name="Costa F."/>
            <person name="Medeiros M.A."/>
            <person name="Reis M.G."/>
            <person name="Ko A.I."/>
            <person name="Wunder E.A."/>
        </authorList>
    </citation>
    <scope>NUCLEOTIDE SEQUENCE [LARGE SCALE GENOMIC DNA]</scope>
    <source>
        <strain evidence="2 3">B21</strain>
    </source>
</reference>
<dbReference type="PANTHER" id="PTHR22916">
    <property type="entry name" value="GLYCOSYLTRANSFERASE"/>
    <property type="match status" value="1"/>
</dbReference>
<dbReference type="Pfam" id="PF00535">
    <property type="entry name" value="Glycos_transf_2"/>
    <property type="match status" value="1"/>
</dbReference>
<dbReference type="InterPro" id="IPR001173">
    <property type="entry name" value="Glyco_trans_2-like"/>
</dbReference>
<comment type="caution">
    <text evidence="2">The sequence shown here is derived from an EMBL/GenBank/DDBJ whole genome shotgun (WGS) entry which is preliminary data.</text>
</comment>
<name>A0ABX9LZC0_9LEPT</name>
<evidence type="ECO:0000313" key="2">
    <source>
        <dbReference type="EMBL" id="RHX78291.1"/>
    </source>
</evidence>
<evidence type="ECO:0000313" key="3">
    <source>
        <dbReference type="Proteomes" id="UP000285569"/>
    </source>
</evidence>
<accession>A0ABX9LZC0</accession>
<dbReference type="EMBL" id="QHCR01000008">
    <property type="protein sequence ID" value="RHX78291.1"/>
    <property type="molecule type" value="Genomic_DNA"/>
</dbReference>
<dbReference type="Proteomes" id="UP000285569">
    <property type="component" value="Unassembled WGS sequence"/>
</dbReference>
<reference evidence="3" key="1">
    <citation type="submission" date="2018-05" db="EMBL/GenBank/DDBJ databases">
        <title>Leptospira yasudae sp. nov. and Leptospira stimsonii sp. nov., two pathogenic species of the genus Leptospira isolated from environmental sources.</title>
        <authorList>
            <person name="Casanovas-Massana A."/>
            <person name="Hamond C."/>
            <person name="Santos L.A."/>
            <person name="Hacker K.P."/>
            <person name="Balassiano I."/>
            <person name="Medeiros M.A."/>
            <person name="Reis M.G."/>
            <person name="Ko A.I."/>
            <person name="Wunder E.A."/>
        </authorList>
    </citation>
    <scope>NUCLEOTIDE SEQUENCE [LARGE SCALE GENOMIC DNA]</scope>
    <source>
        <strain evidence="3">B21</strain>
    </source>
</reference>
<dbReference type="CDD" id="cd00761">
    <property type="entry name" value="Glyco_tranf_GTA_type"/>
    <property type="match status" value="1"/>
</dbReference>
<organism evidence="2 3">
    <name type="scientific">Leptospira yasudae</name>
    <dbReference type="NCBI Taxonomy" id="2202201"/>
    <lineage>
        <taxon>Bacteria</taxon>
        <taxon>Pseudomonadati</taxon>
        <taxon>Spirochaetota</taxon>
        <taxon>Spirochaetia</taxon>
        <taxon>Leptospirales</taxon>
        <taxon>Leptospiraceae</taxon>
        <taxon>Leptospira</taxon>
    </lineage>
</organism>
<proteinExistence type="predicted"/>
<dbReference type="RefSeq" id="WP_118957383.1">
    <property type="nucleotide sequence ID" value="NZ_QHCR01000008.1"/>
</dbReference>